<dbReference type="InterPro" id="IPR007016">
    <property type="entry name" value="O-antigen_ligase-rel_domated"/>
</dbReference>
<keyword evidence="4 6" id="KW-0472">Membrane</keyword>
<feature type="domain" description="O-antigen ligase-related" evidence="7">
    <location>
        <begin position="202"/>
        <end position="344"/>
    </location>
</feature>
<feature type="transmembrane region" description="Helical" evidence="6">
    <location>
        <begin position="433"/>
        <end position="451"/>
    </location>
</feature>
<dbReference type="Gene3D" id="1.25.40.10">
    <property type="entry name" value="Tetratricopeptide repeat domain"/>
    <property type="match status" value="1"/>
</dbReference>
<name>A0A6M1RF91_9BACT</name>
<dbReference type="PANTHER" id="PTHR37422:SF13">
    <property type="entry name" value="LIPOPOLYSACCHARIDE BIOSYNTHESIS PROTEIN PA4999-RELATED"/>
    <property type="match status" value="1"/>
</dbReference>
<dbReference type="EMBL" id="JAAKYA010000029">
    <property type="protein sequence ID" value="NGO38698.1"/>
    <property type="molecule type" value="Genomic_DNA"/>
</dbReference>
<accession>A0A6M1RF91</accession>
<gene>
    <name evidence="8" type="ORF">G4L39_04725</name>
</gene>
<evidence type="ECO:0000256" key="3">
    <source>
        <dbReference type="ARBA" id="ARBA00022989"/>
    </source>
</evidence>
<evidence type="ECO:0000313" key="8">
    <source>
        <dbReference type="EMBL" id="NGO38698.1"/>
    </source>
</evidence>
<evidence type="ECO:0000256" key="6">
    <source>
        <dbReference type="SAM" id="Phobius"/>
    </source>
</evidence>
<feature type="transmembrane region" description="Helical" evidence="6">
    <location>
        <begin position="169"/>
        <end position="185"/>
    </location>
</feature>
<dbReference type="GO" id="GO:0016020">
    <property type="term" value="C:membrane"/>
    <property type="evidence" value="ECO:0007669"/>
    <property type="project" value="UniProtKB-SubCell"/>
</dbReference>
<evidence type="ECO:0000256" key="5">
    <source>
        <dbReference type="PROSITE-ProRule" id="PRU00339"/>
    </source>
</evidence>
<dbReference type="PANTHER" id="PTHR37422">
    <property type="entry name" value="TEICHURONIC ACID BIOSYNTHESIS PROTEIN TUAE"/>
    <property type="match status" value="1"/>
</dbReference>
<dbReference type="InterPro" id="IPR011990">
    <property type="entry name" value="TPR-like_helical_dom_sf"/>
</dbReference>
<feature type="transmembrane region" description="Helical" evidence="6">
    <location>
        <begin position="336"/>
        <end position="356"/>
    </location>
</feature>
<proteinExistence type="predicted"/>
<dbReference type="PROSITE" id="PS50005">
    <property type="entry name" value="TPR"/>
    <property type="match status" value="1"/>
</dbReference>
<evidence type="ECO:0000313" key="9">
    <source>
        <dbReference type="Proteomes" id="UP000477311"/>
    </source>
</evidence>
<feature type="transmembrane region" description="Helical" evidence="6">
    <location>
        <begin position="216"/>
        <end position="233"/>
    </location>
</feature>
<evidence type="ECO:0000256" key="2">
    <source>
        <dbReference type="ARBA" id="ARBA00022692"/>
    </source>
</evidence>
<dbReference type="Pfam" id="PF14559">
    <property type="entry name" value="TPR_19"/>
    <property type="match status" value="1"/>
</dbReference>
<feature type="transmembrane region" description="Helical" evidence="6">
    <location>
        <begin position="64"/>
        <end position="84"/>
    </location>
</feature>
<dbReference type="RefSeq" id="WP_165106306.1">
    <property type="nucleotide sequence ID" value="NZ_JAAKYA010000029.1"/>
</dbReference>
<sequence>MNLKGLERWCERGLLGLALALLVWGPLATGCVRPQDFLVLQGLTVGLLGLWGIRLWVERRPELLWPPICWPVLLFLLYALVRYWTADIESVARQEWLRVLVYGSVFFVVLNNLHGQEETRWIAFTMIGLGMLISFYALYQFVTDSNRVWGFVSPYRHRGMGTYINPNHLAGYLELVTPLAFTYAITSRLSPVVKVVLGYAGLVMLAGLVVTMSRAGWVSAGVVLLVMFVVLALRSAHRWVALGLLAVAIAAGWYFLPKSFVLKKRWELVQRDLAEGEVSDVRPALWRAAVELWRENPWWGIGPGHFDYRFRQVRPASIQNRPDRVHNDYLNTLVDWGVVGAFLVGGMLVCLIVGVVQTWPYVRGTPGDLGGRSSNKFAFVFGASLGLVALAIHSLADFNLHIPANALIAVTWAALLSSHLRFSTDRYWFRARLGVKVGLTVVLALVAVYLVREGWRSAREQRILARAEALADCSPEQVAELEKAWAVEPRNPLTAYRLGEALRIQSFEGAPNYRDLAEQAMRWYEIAMRLNPYDPYPLLRYGMCLDWLDRSEEAQPYYDRALALDPNNHYLVAHMGWHYVQMGQWAAARAWFERSRKLHWKDNIMADRYLAIVRQRLLDEAQGPAGGTAPGGSR</sequence>
<feature type="transmembrane region" description="Helical" evidence="6">
    <location>
        <begin position="38"/>
        <end position="57"/>
    </location>
</feature>
<dbReference type="SUPFAM" id="SSF48452">
    <property type="entry name" value="TPR-like"/>
    <property type="match status" value="1"/>
</dbReference>
<keyword evidence="3 6" id="KW-1133">Transmembrane helix</keyword>
<dbReference type="PROSITE" id="PS51257">
    <property type="entry name" value="PROKAR_LIPOPROTEIN"/>
    <property type="match status" value="1"/>
</dbReference>
<keyword evidence="2 6" id="KW-0812">Transmembrane</keyword>
<feature type="transmembrane region" description="Helical" evidence="6">
    <location>
        <begin position="240"/>
        <end position="256"/>
    </location>
</feature>
<dbReference type="Proteomes" id="UP000477311">
    <property type="component" value="Unassembled WGS sequence"/>
</dbReference>
<feature type="transmembrane region" description="Helical" evidence="6">
    <location>
        <begin position="377"/>
        <end position="396"/>
    </location>
</feature>
<dbReference type="Pfam" id="PF04932">
    <property type="entry name" value="Wzy_C"/>
    <property type="match status" value="1"/>
</dbReference>
<protein>
    <recommendedName>
        <fullName evidence="7">O-antigen ligase-related domain-containing protein</fullName>
    </recommendedName>
</protein>
<dbReference type="InterPro" id="IPR051533">
    <property type="entry name" value="WaaL-like"/>
</dbReference>
<dbReference type="InterPro" id="IPR019734">
    <property type="entry name" value="TPR_rpt"/>
</dbReference>
<feature type="transmembrane region" description="Helical" evidence="6">
    <location>
        <begin position="96"/>
        <end position="114"/>
    </location>
</feature>
<feature type="repeat" description="TPR" evidence="5">
    <location>
        <begin position="535"/>
        <end position="568"/>
    </location>
</feature>
<evidence type="ECO:0000256" key="1">
    <source>
        <dbReference type="ARBA" id="ARBA00004141"/>
    </source>
</evidence>
<evidence type="ECO:0000256" key="4">
    <source>
        <dbReference type="ARBA" id="ARBA00023136"/>
    </source>
</evidence>
<dbReference type="AlphaFoldDB" id="A0A6M1RF91"/>
<keyword evidence="5" id="KW-0802">TPR repeat</keyword>
<keyword evidence="9" id="KW-1185">Reference proteome</keyword>
<reference evidence="8 9" key="1">
    <citation type="submission" date="2020-02" db="EMBL/GenBank/DDBJ databases">
        <title>Draft genome sequence of Limisphaera ngatamarikiensis NGM72.4T, a thermophilic Verrucomicrobia grouped in subdivision 3.</title>
        <authorList>
            <person name="Carere C.R."/>
            <person name="Steen J."/>
            <person name="Hugenholtz P."/>
            <person name="Stott M.B."/>
        </authorList>
    </citation>
    <scope>NUCLEOTIDE SEQUENCE [LARGE SCALE GENOMIC DNA]</scope>
    <source>
        <strain evidence="8 9">NGM72.4</strain>
    </source>
</reference>
<feature type="transmembrane region" description="Helical" evidence="6">
    <location>
        <begin position="192"/>
        <end position="210"/>
    </location>
</feature>
<feature type="transmembrane region" description="Helical" evidence="6">
    <location>
        <begin position="402"/>
        <end position="421"/>
    </location>
</feature>
<comment type="subcellular location">
    <subcellularLocation>
        <location evidence="1">Membrane</location>
        <topology evidence="1">Multi-pass membrane protein</topology>
    </subcellularLocation>
</comment>
<comment type="caution">
    <text evidence="8">The sequence shown here is derived from an EMBL/GenBank/DDBJ whole genome shotgun (WGS) entry which is preliminary data.</text>
</comment>
<evidence type="ECO:0000259" key="7">
    <source>
        <dbReference type="Pfam" id="PF04932"/>
    </source>
</evidence>
<feature type="transmembrane region" description="Helical" evidence="6">
    <location>
        <begin position="121"/>
        <end position="139"/>
    </location>
</feature>
<organism evidence="8 9">
    <name type="scientific">Limisphaera ngatamarikiensis</name>
    <dbReference type="NCBI Taxonomy" id="1324935"/>
    <lineage>
        <taxon>Bacteria</taxon>
        <taxon>Pseudomonadati</taxon>
        <taxon>Verrucomicrobiota</taxon>
        <taxon>Verrucomicrobiia</taxon>
        <taxon>Limisphaerales</taxon>
        <taxon>Limisphaeraceae</taxon>
        <taxon>Limisphaera</taxon>
    </lineage>
</organism>